<dbReference type="AlphaFoldDB" id="A0A3L6FMG2"/>
<dbReference type="PANTHER" id="PTHR34998">
    <property type="entry name" value="OS04G0357400 PROTEIN-RELATED"/>
    <property type="match status" value="1"/>
</dbReference>
<comment type="caution">
    <text evidence="2">The sequence shown here is derived from an EMBL/GenBank/DDBJ whole genome shotgun (WGS) entry which is preliminary data.</text>
</comment>
<evidence type="ECO:0000256" key="1">
    <source>
        <dbReference type="SAM" id="SignalP"/>
    </source>
</evidence>
<organism evidence="2">
    <name type="scientific">Zea mays</name>
    <name type="common">Maize</name>
    <dbReference type="NCBI Taxonomy" id="4577"/>
    <lineage>
        <taxon>Eukaryota</taxon>
        <taxon>Viridiplantae</taxon>
        <taxon>Streptophyta</taxon>
        <taxon>Embryophyta</taxon>
        <taxon>Tracheophyta</taxon>
        <taxon>Spermatophyta</taxon>
        <taxon>Magnoliopsida</taxon>
        <taxon>Liliopsida</taxon>
        <taxon>Poales</taxon>
        <taxon>Poaceae</taxon>
        <taxon>PACMAD clade</taxon>
        <taxon>Panicoideae</taxon>
        <taxon>Andropogonodae</taxon>
        <taxon>Andropogoneae</taxon>
        <taxon>Tripsacinae</taxon>
        <taxon>Zea</taxon>
    </lineage>
</organism>
<gene>
    <name evidence="2" type="ORF">Zm00014a_026037</name>
</gene>
<evidence type="ECO:0000313" key="2">
    <source>
        <dbReference type="EMBL" id="PWZ34404.1"/>
    </source>
</evidence>
<keyword evidence="1" id="KW-0732">Signal</keyword>
<name>A0A3L6FMG2_MAIZE</name>
<accession>A0A3L6FMG2</accession>
<proteinExistence type="predicted"/>
<protein>
    <submittedName>
        <fullName evidence="2">Uncharacterized protein</fullName>
    </submittedName>
</protein>
<dbReference type="Proteomes" id="UP000251960">
    <property type="component" value="Chromosome 3"/>
</dbReference>
<sequence>MAAGYLPLAAAAVTLLVVATSAIPVAAAKFSGRNRMVIIRAPGARVVSPGGALNNKWQQWRRLVEDDVAPEFGGGGGQLVGGADGNSLGLVNDRPVCLHNGCAQPGQRYTPGHCTYKNGCPHTPTTAERAGPMQHA</sequence>
<dbReference type="EMBL" id="NCVQ01000004">
    <property type="protein sequence ID" value="PWZ34404.1"/>
    <property type="molecule type" value="Genomic_DNA"/>
</dbReference>
<dbReference type="PANTHER" id="PTHR34998:SF7">
    <property type="entry name" value="EXPRESSED PROTEIN"/>
    <property type="match status" value="1"/>
</dbReference>
<reference evidence="2" key="1">
    <citation type="journal article" date="2018" name="Nat. Genet.">
        <title>Extensive intraspecific gene order and gene structural variations between Mo17 and other maize genomes.</title>
        <authorList>
            <person name="Sun S."/>
            <person name="Zhou Y."/>
            <person name="Chen J."/>
            <person name="Shi J."/>
            <person name="Zhao H."/>
            <person name="Zhao H."/>
            <person name="Song W."/>
            <person name="Zhang M."/>
            <person name="Cui Y."/>
            <person name="Dong X."/>
            <person name="Liu H."/>
            <person name="Ma X."/>
            <person name="Jiao Y."/>
            <person name="Wang B."/>
            <person name="Wei X."/>
            <person name="Stein J.C."/>
            <person name="Glaubitz J.C."/>
            <person name="Lu F."/>
            <person name="Yu G."/>
            <person name="Liang C."/>
            <person name="Fengler K."/>
            <person name="Li B."/>
            <person name="Rafalski A."/>
            <person name="Schnable P.S."/>
            <person name="Ware D.H."/>
            <person name="Buckler E.S."/>
            <person name="Lai J."/>
        </authorList>
    </citation>
    <scope>NUCLEOTIDE SEQUENCE [LARGE SCALE GENOMIC DNA]</scope>
    <source>
        <tissue evidence="2">Seedling</tissue>
    </source>
</reference>
<feature type="chain" id="PRO_5018068558" evidence="1">
    <location>
        <begin position="23"/>
        <end position="136"/>
    </location>
</feature>
<feature type="signal peptide" evidence="1">
    <location>
        <begin position="1"/>
        <end position="22"/>
    </location>
</feature>